<protein>
    <submittedName>
        <fullName evidence="2">Uncharacterized protein</fullName>
    </submittedName>
</protein>
<proteinExistence type="predicted"/>
<evidence type="ECO:0000313" key="3">
    <source>
        <dbReference type="Proteomes" id="UP000054498"/>
    </source>
</evidence>
<dbReference type="RefSeq" id="XP_013903835.1">
    <property type="nucleotide sequence ID" value="XM_014048381.1"/>
</dbReference>
<dbReference type="KEGG" id="mng:MNEG_3140"/>
<evidence type="ECO:0000256" key="1">
    <source>
        <dbReference type="SAM" id="SignalP"/>
    </source>
</evidence>
<gene>
    <name evidence="2" type="ORF">MNEG_3140</name>
</gene>
<keyword evidence="1" id="KW-0732">Signal</keyword>
<organism evidence="2 3">
    <name type="scientific">Monoraphidium neglectum</name>
    <dbReference type="NCBI Taxonomy" id="145388"/>
    <lineage>
        <taxon>Eukaryota</taxon>
        <taxon>Viridiplantae</taxon>
        <taxon>Chlorophyta</taxon>
        <taxon>core chlorophytes</taxon>
        <taxon>Chlorophyceae</taxon>
        <taxon>CS clade</taxon>
        <taxon>Sphaeropleales</taxon>
        <taxon>Selenastraceae</taxon>
        <taxon>Monoraphidium</taxon>
    </lineage>
</organism>
<keyword evidence="3" id="KW-1185">Reference proteome</keyword>
<feature type="signal peptide" evidence="1">
    <location>
        <begin position="1"/>
        <end position="20"/>
    </location>
</feature>
<name>A0A0D2NIR8_9CHLO</name>
<accession>A0A0D2NIR8</accession>
<reference evidence="2 3" key="1">
    <citation type="journal article" date="2013" name="BMC Genomics">
        <title>Reconstruction of the lipid metabolism for the microalga Monoraphidium neglectum from its genome sequence reveals characteristics suitable for biofuel production.</title>
        <authorList>
            <person name="Bogen C."/>
            <person name="Al-Dilaimi A."/>
            <person name="Albersmeier A."/>
            <person name="Wichmann J."/>
            <person name="Grundmann M."/>
            <person name="Rupp O."/>
            <person name="Lauersen K.J."/>
            <person name="Blifernez-Klassen O."/>
            <person name="Kalinowski J."/>
            <person name="Goesmann A."/>
            <person name="Mussgnug J.H."/>
            <person name="Kruse O."/>
        </authorList>
    </citation>
    <scope>NUCLEOTIDE SEQUENCE [LARGE SCALE GENOMIC DNA]</scope>
    <source>
        <strain evidence="2 3">SAG 48.87</strain>
    </source>
</reference>
<dbReference type="EMBL" id="KK100602">
    <property type="protein sequence ID" value="KIZ04816.1"/>
    <property type="molecule type" value="Genomic_DNA"/>
</dbReference>
<dbReference type="GeneID" id="25736018"/>
<dbReference type="AlphaFoldDB" id="A0A0D2NIR8"/>
<sequence length="82" mass="8369">MTKALVATVLLALMVSAAVATPLTKAEGRRLMQRGGGIDGGIQTQDILSENDAAAGIQQAVSSGNAYQATEDGFRDAYGATL</sequence>
<dbReference type="Proteomes" id="UP000054498">
    <property type="component" value="Unassembled WGS sequence"/>
</dbReference>
<evidence type="ECO:0000313" key="2">
    <source>
        <dbReference type="EMBL" id="KIZ04816.1"/>
    </source>
</evidence>
<feature type="chain" id="PRO_5002247751" evidence="1">
    <location>
        <begin position="21"/>
        <end position="82"/>
    </location>
</feature>